<dbReference type="AlphaFoldDB" id="A0A1F8AER8"/>
<dbReference type="InterPro" id="IPR053137">
    <property type="entry name" value="NLR-like"/>
</dbReference>
<reference evidence="1 2" key="1">
    <citation type="journal article" date="2016" name="Genome Biol. Evol.">
        <title>Draft genome sequence of an aflatoxigenic Aspergillus species, A. bombycis.</title>
        <authorList>
            <person name="Moore G.G."/>
            <person name="Mack B.M."/>
            <person name="Beltz S.B."/>
            <person name="Gilbert M.K."/>
        </authorList>
    </citation>
    <scope>NUCLEOTIDE SEQUENCE [LARGE SCALE GENOMIC DNA]</scope>
    <source>
        <strain evidence="2">NRRL 26010</strain>
    </source>
</reference>
<proteinExistence type="predicted"/>
<comment type="caution">
    <text evidence="1">The sequence shown here is derived from an EMBL/GenBank/DDBJ whole genome shotgun (WGS) entry which is preliminary data.</text>
</comment>
<protein>
    <recommendedName>
        <fullName evidence="3">Nucleoside phosphorylase domain-containing protein</fullName>
    </recommendedName>
</protein>
<dbReference type="GO" id="GO:0003824">
    <property type="term" value="F:catalytic activity"/>
    <property type="evidence" value="ECO:0007669"/>
    <property type="project" value="InterPro"/>
</dbReference>
<dbReference type="OrthoDB" id="1577640at2759"/>
<dbReference type="RefSeq" id="XP_022393874.1">
    <property type="nucleotide sequence ID" value="XM_022528184.1"/>
</dbReference>
<dbReference type="SUPFAM" id="SSF53167">
    <property type="entry name" value="Purine and uridine phosphorylases"/>
    <property type="match status" value="1"/>
</dbReference>
<dbReference type="STRING" id="109264.A0A1F8AER8"/>
<evidence type="ECO:0000313" key="2">
    <source>
        <dbReference type="Proteomes" id="UP000179179"/>
    </source>
</evidence>
<dbReference type="GO" id="GO:0009116">
    <property type="term" value="P:nucleoside metabolic process"/>
    <property type="evidence" value="ECO:0007669"/>
    <property type="project" value="InterPro"/>
</dbReference>
<keyword evidence="2" id="KW-1185">Reference proteome</keyword>
<sequence>MSDPDQYTVETLSTNDNDHYTLGEIGSHQVVIAVLPDGEYGVSTAACAARDMLHSFPNIRFGLMVGIGGGIPMKQDIRLGDVVVSSCRGGHGGLVQYDFGKELQGQDFLQTVRLNQPPLILRTAVAGLQAQYEEGEV</sequence>
<dbReference type="PANTHER" id="PTHR46082">
    <property type="entry name" value="ATP/GTP-BINDING PROTEIN-RELATED"/>
    <property type="match status" value="1"/>
</dbReference>
<evidence type="ECO:0008006" key="3">
    <source>
        <dbReference type="Google" id="ProtNLM"/>
    </source>
</evidence>
<dbReference type="InterPro" id="IPR035994">
    <property type="entry name" value="Nucleoside_phosphorylase_sf"/>
</dbReference>
<dbReference type="EMBL" id="LYCR01000004">
    <property type="protein sequence ID" value="OGM50157.1"/>
    <property type="molecule type" value="Genomic_DNA"/>
</dbReference>
<organism evidence="1 2">
    <name type="scientific">Aspergillus bombycis</name>
    <dbReference type="NCBI Taxonomy" id="109264"/>
    <lineage>
        <taxon>Eukaryota</taxon>
        <taxon>Fungi</taxon>
        <taxon>Dikarya</taxon>
        <taxon>Ascomycota</taxon>
        <taxon>Pezizomycotina</taxon>
        <taxon>Eurotiomycetes</taxon>
        <taxon>Eurotiomycetidae</taxon>
        <taxon>Eurotiales</taxon>
        <taxon>Aspergillaceae</taxon>
        <taxon>Aspergillus</taxon>
    </lineage>
</organism>
<dbReference type="Gene3D" id="3.40.50.1580">
    <property type="entry name" value="Nucleoside phosphorylase domain"/>
    <property type="match status" value="1"/>
</dbReference>
<dbReference type="Proteomes" id="UP000179179">
    <property type="component" value="Unassembled WGS sequence"/>
</dbReference>
<dbReference type="GeneID" id="34444444"/>
<gene>
    <name evidence="1" type="ORF">ABOM_001054</name>
</gene>
<dbReference type="PANTHER" id="PTHR46082:SF11">
    <property type="entry name" value="AAA+ ATPASE DOMAIN-CONTAINING PROTEIN-RELATED"/>
    <property type="match status" value="1"/>
</dbReference>
<name>A0A1F8AER8_9EURO</name>
<accession>A0A1F8AER8</accession>
<evidence type="ECO:0000313" key="1">
    <source>
        <dbReference type="EMBL" id="OGM50157.1"/>
    </source>
</evidence>